<proteinExistence type="predicted"/>
<gene>
    <name evidence="1" type="ORF">D0Z00_003546</name>
</gene>
<protein>
    <submittedName>
        <fullName evidence="1">Uncharacterized protein</fullName>
    </submittedName>
</protein>
<sequence length="209" mass="22796">MGVAIWLEPPPGVLHTVLSETMDRLPAAISAFHDSPRFRAHMTVTSSLTPEHAARPAEVLTELRAFLAAVDDDTSIYANARVALAATTPQYGGRFFNKVYLPVARDAPLVDLARFARARYLAAPASGPEAVAQWAESGFLPHFSLLYNEKPIDDALDVDIKRETAALTSLLSSSDDARSWRLQDSVLSIVVCEGPIETWKTIATSHPEK</sequence>
<dbReference type="EMBL" id="QVQA01000164">
    <property type="protein sequence ID" value="KAF5094431.1"/>
    <property type="molecule type" value="Genomic_DNA"/>
</dbReference>
<comment type="caution">
    <text evidence="1">The sequence shown here is derived from an EMBL/GenBank/DDBJ whole genome shotgun (WGS) entry which is preliminary data.</text>
</comment>
<evidence type="ECO:0000313" key="1">
    <source>
        <dbReference type="EMBL" id="KAF5094431.1"/>
    </source>
</evidence>
<reference evidence="1 2" key="1">
    <citation type="journal article" date="2020" name="Front. Microbiol.">
        <title>Phenotypic and Genetic Characterization of the Cheese Ripening Yeast Geotrichum candidum.</title>
        <authorList>
            <person name="Perkins V."/>
            <person name="Vignola S."/>
            <person name="Lessard M.H."/>
            <person name="Plante P.L."/>
            <person name="Corbeil J."/>
            <person name="Dugat-Bony E."/>
            <person name="Frenette M."/>
            <person name="Labrie S."/>
        </authorList>
    </citation>
    <scope>NUCLEOTIDE SEQUENCE [LARGE SCALE GENOMIC DNA]</scope>
    <source>
        <strain evidence="1 2">LMA-1147</strain>
    </source>
</reference>
<name>A0ACB6V109_9ASCO</name>
<dbReference type="Proteomes" id="UP000744676">
    <property type="component" value="Unassembled WGS sequence"/>
</dbReference>
<accession>A0ACB6V109</accession>
<organism evidence="1 2">
    <name type="scientific">Geotrichum galactomycetum</name>
    <dbReference type="NCBI Taxonomy" id="27317"/>
    <lineage>
        <taxon>Eukaryota</taxon>
        <taxon>Fungi</taxon>
        <taxon>Dikarya</taxon>
        <taxon>Ascomycota</taxon>
        <taxon>Saccharomycotina</taxon>
        <taxon>Dipodascomycetes</taxon>
        <taxon>Dipodascales</taxon>
        <taxon>Dipodascaceae</taxon>
        <taxon>Geotrichum</taxon>
    </lineage>
</organism>
<keyword evidence="2" id="KW-1185">Reference proteome</keyword>
<evidence type="ECO:0000313" key="2">
    <source>
        <dbReference type="Proteomes" id="UP000744676"/>
    </source>
</evidence>